<dbReference type="Gene3D" id="1.10.340.30">
    <property type="entry name" value="Hypothetical protein, domain 2"/>
    <property type="match status" value="1"/>
</dbReference>
<comment type="caution">
    <text evidence="16">The sequence shown here is derived from an EMBL/GenBank/DDBJ whole genome shotgun (WGS) entry which is preliminary data.</text>
</comment>
<comment type="function">
    <text evidence="3">Adenine glycosylase active on G-A mispairs. MutY also corrects error-prone DNA synthesis past GO lesions which are due to the oxidatively damaged form of guanine: 7,8-dihydro-8-oxoguanine (8-oxo-dGTP).</text>
</comment>
<dbReference type="Pfam" id="PF00730">
    <property type="entry name" value="HhH-GPD"/>
    <property type="match status" value="1"/>
</dbReference>
<keyword evidence="9" id="KW-0227">DNA damage</keyword>
<evidence type="ECO:0000256" key="2">
    <source>
        <dbReference type="ARBA" id="ARBA00001966"/>
    </source>
</evidence>
<dbReference type="EMBL" id="JAQIBD010000004">
    <property type="protein sequence ID" value="MDM5272600.1"/>
    <property type="molecule type" value="Genomic_DNA"/>
</dbReference>
<evidence type="ECO:0000256" key="13">
    <source>
        <dbReference type="ARBA" id="ARBA00023204"/>
    </source>
</evidence>
<evidence type="ECO:0000256" key="9">
    <source>
        <dbReference type="ARBA" id="ARBA00022763"/>
    </source>
</evidence>
<accession>A0ABT7R0I6</accession>
<dbReference type="Pfam" id="PF14815">
    <property type="entry name" value="NUDIX_4"/>
    <property type="match status" value="1"/>
</dbReference>
<dbReference type="CDD" id="cd00056">
    <property type="entry name" value="ENDO3c"/>
    <property type="match status" value="1"/>
</dbReference>
<feature type="domain" description="HhH-GPD" evidence="15">
    <location>
        <begin position="37"/>
        <end position="179"/>
    </location>
</feature>
<keyword evidence="11" id="KW-0408">Iron</keyword>
<dbReference type="Proteomes" id="UP001169069">
    <property type="component" value="Unassembled WGS sequence"/>
</dbReference>
<sequence>MKKLHRNIHNWYQHHGRQTLPWRNTDEPYYIYLSEVMLQQTQVKTVYERYYFPFIERFPTLKELGESKLDDVLKMWEGLGYYNRAKNLHKTATLVHELPSDIEELIKLPGIGKNTAHAIAAFAFHQPVPIMEANVKRILCRIYKLKTPTEKELWEYAYRLVDRDNPFDYNQAMMDIGATICLPKNAQCNLCPLESICQGKVDPGLYPMKKKRLVPTREEHIVIHSYNDRLSLSQRSGKFLHGLWGFESMEVPPCAAEYLGEVSHAYTHFKLNCKVYLYYESSPEQIHYFNLDEIRELAISKVDEKILKLLEKTIETL</sequence>
<dbReference type="InterPro" id="IPR044298">
    <property type="entry name" value="MIG/MutY"/>
</dbReference>
<evidence type="ECO:0000313" key="17">
    <source>
        <dbReference type="Proteomes" id="UP001169069"/>
    </source>
</evidence>
<evidence type="ECO:0000256" key="8">
    <source>
        <dbReference type="ARBA" id="ARBA00022723"/>
    </source>
</evidence>
<comment type="cofactor">
    <cofactor evidence="2">
        <name>[4Fe-4S] cluster</name>
        <dbReference type="ChEBI" id="CHEBI:49883"/>
    </cofactor>
</comment>
<keyword evidence="8" id="KW-0479">Metal-binding</keyword>
<reference evidence="16" key="1">
    <citation type="submission" date="2023-01" db="EMBL/GenBank/DDBJ databases">
        <title>Sulfurovum sp. zt1-1 genome assembly.</title>
        <authorList>
            <person name="Wang J."/>
        </authorList>
    </citation>
    <scope>NUCLEOTIDE SEQUENCE</scope>
    <source>
        <strain evidence="16">Zt1-1</strain>
    </source>
</reference>
<evidence type="ECO:0000256" key="6">
    <source>
        <dbReference type="ARBA" id="ARBA00022023"/>
    </source>
</evidence>
<proteinExistence type="inferred from homology"/>
<evidence type="ECO:0000256" key="12">
    <source>
        <dbReference type="ARBA" id="ARBA00023014"/>
    </source>
</evidence>
<dbReference type="SMART" id="SM00478">
    <property type="entry name" value="ENDO3c"/>
    <property type="match status" value="1"/>
</dbReference>
<dbReference type="Gene3D" id="1.10.1670.10">
    <property type="entry name" value="Helix-hairpin-Helix base-excision DNA repair enzymes (C-terminal)"/>
    <property type="match status" value="1"/>
</dbReference>
<dbReference type="InterPro" id="IPR015797">
    <property type="entry name" value="NUDIX_hydrolase-like_dom_sf"/>
</dbReference>
<evidence type="ECO:0000259" key="15">
    <source>
        <dbReference type="SMART" id="SM00478"/>
    </source>
</evidence>
<dbReference type="InterPro" id="IPR023170">
    <property type="entry name" value="HhH_base_excis_C"/>
</dbReference>
<dbReference type="Gene3D" id="3.90.79.10">
    <property type="entry name" value="Nucleoside Triphosphate Pyrophosphohydrolase"/>
    <property type="match status" value="1"/>
</dbReference>
<dbReference type="InterPro" id="IPR000445">
    <property type="entry name" value="HhH_motif"/>
</dbReference>
<protein>
    <recommendedName>
        <fullName evidence="6">Adenine DNA glycosylase</fullName>
        <ecNumber evidence="5">3.2.2.31</ecNumber>
    </recommendedName>
</protein>
<comment type="catalytic activity">
    <reaction evidence="1">
        <text>Hydrolyzes free adenine bases from 7,8-dihydro-8-oxoguanine:adenine mismatched double-stranded DNA, leaving an apurinic site.</text>
        <dbReference type="EC" id="3.2.2.31"/>
    </reaction>
</comment>
<dbReference type="SUPFAM" id="SSF48150">
    <property type="entry name" value="DNA-glycosylase"/>
    <property type="match status" value="1"/>
</dbReference>
<evidence type="ECO:0000256" key="7">
    <source>
        <dbReference type="ARBA" id="ARBA00022485"/>
    </source>
</evidence>
<organism evidence="16 17">
    <name type="scientific">Sulfurovum zhangzhouensis</name>
    <dbReference type="NCBI Taxonomy" id="3019067"/>
    <lineage>
        <taxon>Bacteria</taxon>
        <taxon>Pseudomonadati</taxon>
        <taxon>Campylobacterota</taxon>
        <taxon>Epsilonproteobacteria</taxon>
        <taxon>Campylobacterales</taxon>
        <taxon>Sulfurovaceae</taxon>
        <taxon>Sulfurovum</taxon>
    </lineage>
</organism>
<gene>
    <name evidence="16" type="ORF">PGH07_10500</name>
</gene>
<dbReference type="PANTHER" id="PTHR42944">
    <property type="entry name" value="ADENINE DNA GLYCOSYLASE"/>
    <property type="match status" value="1"/>
</dbReference>
<dbReference type="InterPro" id="IPR011257">
    <property type="entry name" value="DNA_glycosylase"/>
</dbReference>
<name>A0ABT7R0I6_9BACT</name>
<comment type="similarity">
    <text evidence="4">Belongs to the Nth/MutY family.</text>
</comment>
<dbReference type="InterPro" id="IPR003265">
    <property type="entry name" value="HhH-GPD_domain"/>
</dbReference>
<evidence type="ECO:0000256" key="11">
    <source>
        <dbReference type="ARBA" id="ARBA00023004"/>
    </source>
</evidence>
<evidence type="ECO:0000256" key="1">
    <source>
        <dbReference type="ARBA" id="ARBA00000843"/>
    </source>
</evidence>
<keyword evidence="14" id="KW-0326">Glycosidase</keyword>
<dbReference type="SUPFAM" id="SSF55811">
    <property type="entry name" value="Nudix"/>
    <property type="match status" value="1"/>
</dbReference>
<evidence type="ECO:0000256" key="14">
    <source>
        <dbReference type="ARBA" id="ARBA00023295"/>
    </source>
</evidence>
<evidence type="ECO:0000256" key="3">
    <source>
        <dbReference type="ARBA" id="ARBA00002933"/>
    </source>
</evidence>
<keyword evidence="13" id="KW-0234">DNA repair</keyword>
<dbReference type="RefSeq" id="WP_289414426.1">
    <property type="nucleotide sequence ID" value="NZ_JAQIBD010000004.1"/>
</dbReference>
<keyword evidence="17" id="KW-1185">Reference proteome</keyword>
<evidence type="ECO:0000256" key="4">
    <source>
        <dbReference type="ARBA" id="ARBA00008343"/>
    </source>
</evidence>
<dbReference type="InterPro" id="IPR029119">
    <property type="entry name" value="MutY_C"/>
</dbReference>
<dbReference type="PANTHER" id="PTHR42944:SF1">
    <property type="entry name" value="ADENINE DNA GLYCOSYLASE"/>
    <property type="match status" value="1"/>
</dbReference>
<keyword evidence="7" id="KW-0004">4Fe-4S</keyword>
<keyword evidence="10" id="KW-0378">Hydrolase</keyword>
<evidence type="ECO:0000313" key="16">
    <source>
        <dbReference type="EMBL" id="MDM5272600.1"/>
    </source>
</evidence>
<keyword evidence="12" id="KW-0411">Iron-sulfur</keyword>
<dbReference type="EC" id="3.2.2.31" evidence="5"/>
<dbReference type="Pfam" id="PF00633">
    <property type="entry name" value="HHH"/>
    <property type="match status" value="1"/>
</dbReference>
<evidence type="ECO:0000256" key="5">
    <source>
        <dbReference type="ARBA" id="ARBA00012045"/>
    </source>
</evidence>
<evidence type="ECO:0000256" key="10">
    <source>
        <dbReference type="ARBA" id="ARBA00022801"/>
    </source>
</evidence>